<dbReference type="EMBL" id="LAZR01008787">
    <property type="protein sequence ID" value="KKM76575.1"/>
    <property type="molecule type" value="Genomic_DNA"/>
</dbReference>
<proteinExistence type="predicted"/>
<sequence length="161" mass="18532">MQLAKSISIVIGIFAIYFLLMSRRSATEIMDEYKLLTNQTNTASGYLTDAKQFDEEVESNDGRTVDIVTGFSYKYSFITSNGRTIEKNSGNYGDLPFNKQLSDVPFKIKFEYLPNEPNVNRIKHLSINVNSLFDWFSRRLLIPLIVFVILTTACFQYIQQL</sequence>
<keyword evidence="1" id="KW-0812">Transmembrane</keyword>
<evidence type="ECO:0000256" key="1">
    <source>
        <dbReference type="SAM" id="Phobius"/>
    </source>
</evidence>
<feature type="transmembrane region" description="Helical" evidence="1">
    <location>
        <begin position="140"/>
        <end position="158"/>
    </location>
</feature>
<gene>
    <name evidence="2" type="ORF">LCGC14_1378750</name>
</gene>
<organism evidence="2">
    <name type="scientific">marine sediment metagenome</name>
    <dbReference type="NCBI Taxonomy" id="412755"/>
    <lineage>
        <taxon>unclassified sequences</taxon>
        <taxon>metagenomes</taxon>
        <taxon>ecological metagenomes</taxon>
    </lineage>
</organism>
<keyword evidence="1" id="KW-0472">Membrane</keyword>
<feature type="transmembrane region" description="Helical" evidence="1">
    <location>
        <begin position="6"/>
        <end position="22"/>
    </location>
</feature>
<protein>
    <recommendedName>
        <fullName evidence="3">DUF3592 domain-containing protein</fullName>
    </recommendedName>
</protein>
<evidence type="ECO:0008006" key="3">
    <source>
        <dbReference type="Google" id="ProtNLM"/>
    </source>
</evidence>
<dbReference type="AlphaFoldDB" id="A0A0F9MIN1"/>
<accession>A0A0F9MIN1</accession>
<evidence type="ECO:0000313" key="2">
    <source>
        <dbReference type="EMBL" id="KKM76575.1"/>
    </source>
</evidence>
<reference evidence="2" key="1">
    <citation type="journal article" date="2015" name="Nature">
        <title>Complex archaea that bridge the gap between prokaryotes and eukaryotes.</title>
        <authorList>
            <person name="Spang A."/>
            <person name="Saw J.H."/>
            <person name="Jorgensen S.L."/>
            <person name="Zaremba-Niedzwiedzka K."/>
            <person name="Martijn J."/>
            <person name="Lind A.E."/>
            <person name="van Eijk R."/>
            <person name="Schleper C."/>
            <person name="Guy L."/>
            <person name="Ettema T.J."/>
        </authorList>
    </citation>
    <scope>NUCLEOTIDE SEQUENCE</scope>
</reference>
<keyword evidence="1" id="KW-1133">Transmembrane helix</keyword>
<comment type="caution">
    <text evidence="2">The sequence shown here is derived from an EMBL/GenBank/DDBJ whole genome shotgun (WGS) entry which is preliminary data.</text>
</comment>
<name>A0A0F9MIN1_9ZZZZ</name>